<dbReference type="InterPro" id="IPR039772">
    <property type="entry name" value="Bin3-like"/>
</dbReference>
<name>B9RKL1_RICCO</name>
<protein>
    <recommendedName>
        <fullName evidence="2">RNA methyltransferase</fullName>
        <ecNumber evidence="2">2.1.1.-</ecNumber>
    </recommendedName>
</protein>
<dbReference type="CDD" id="cd02440">
    <property type="entry name" value="AdoMet_MTases"/>
    <property type="match status" value="1"/>
</dbReference>
<dbReference type="AlphaFoldDB" id="B9RKL1"/>
<dbReference type="EMBL" id="EQ973784">
    <property type="protein sequence ID" value="EEF48209.1"/>
    <property type="molecule type" value="Genomic_DNA"/>
</dbReference>
<dbReference type="GO" id="GO:0032259">
    <property type="term" value="P:methylation"/>
    <property type="evidence" value="ECO:0007669"/>
    <property type="project" value="UniProtKB-KW"/>
</dbReference>
<feature type="region of interest" description="Disordered" evidence="3">
    <location>
        <begin position="1"/>
        <end position="52"/>
    </location>
</feature>
<feature type="compositionally biased region" description="Basic residues" evidence="3">
    <location>
        <begin position="1"/>
        <end position="13"/>
    </location>
</feature>
<evidence type="ECO:0000256" key="2">
    <source>
        <dbReference type="RuleBase" id="RU367087"/>
    </source>
</evidence>
<evidence type="ECO:0000256" key="3">
    <source>
        <dbReference type="SAM" id="MobiDB-lite"/>
    </source>
</evidence>
<dbReference type="STRING" id="3988.B9RKL1"/>
<evidence type="ECO:0000256" key="1">
    <source>
        <dbReference type="PROSITE-ProRule" id="PRU00848"/>
    </source>
</evidence>
<evidence type="ECO:0000313" key="5">
    <source>
        <dbReference type="EMBL" id="EEF48209.1"/>
    </source>
</evidence>
<dbReference type="SUPFAM" id="SSF53335">
    <property type="entry name" value="S-adenosyl-L-methionine-dependent methyltransferases"/>
    <property type="match status" value="1"/>
</dbReference>
<dbReference type="PROSITE" id="PS51515">
    <property type="entry name" value="BIN3_SAM"/>
    <property type="match status" value="1"/>
</dbReference>
<organism evidence="5 6">
    <name type="scientific">Ricinus communis</name>
    <name type="common">Castor bean</name>
    <dbReference type="NCBI Taxonomy" id="3988"/>
    <lineage>
        <taxon>Eukaryota</taxon>
        <taxon>Viridiplantae</taxon>
        <taxon>Streptophyta</taxon>
        <taxon>Embryophyta</taxon>
        <taxon>Tracheophyta</taxon>
        <taxon>Spermatophyta</taxon>
        <taxon>Magnoliopsida</taxon>
        <taxon>eudicotyledons</taxon>
        <taxon>Gunneridae</taxon>
        <taxon>Pentapetalae</taxon>
        <taxon>rosids</taxon>
        <taxon>fabids</taxon>
        <taxon>Malpighiales</taxon>
        <taxon>Euphorbiaceae</taxon>
        <taxon>Acalyphoideae</taxon>
        <taxon>Acalypheae</taxon>
        <taxon>Ricinus</taxon>
    </lineage>
</organism>
<comment type="similarity">
    <text evidence="2">Belongs to the methyltransferase superfamily.</text>
</comment>
<dbReference type="GO" id="GO:0008171">
    <property type="term" value="F:O-methyltransferase activity"/>
    <property type="evidence" value="ECO:0007669"/>
    <property type="project" value="UniProtKB-UniRule"/>
</dbReference>
<keyword evidence="1 2" id="KW-0949">S-adenosyl-L-methionine</keyword>
<keyword evidence="2" id="KW-0808">Transferase</keyword>
<dbReference type="InParanoid" id="B9RKL1"/>
<reference evidence="6" key="1">
    <citation type="journal article" date="2010" name="Nat. Biotechnol.">
        <title>Draft genome sequence of the oilseed species Ricinus communis.</title>
        <authorList>
            <person name="Chan A.P."/>
            <person name="Crabtree J."/>
            <person name="Zhao Q."/>
            <person name="Lorenzi H."/>
            <person name="Orvis J."/>
            <person name="Puiu D."/>
            <person name="Melake-Berhan A."/>
            <person name="Jones K.M."/>
            <person name="Redman J."/>
            <person name="Chen G."/>
            <person name="Cahoon E.B."/>
            <person name="Gedil M."/>
            <person name="Stanke M."/>
            <person name="Haas B.J."/>
            <person name="Wortman J.R."/>
            <person name="Fraser-Liggett C.M."/>
            <person name="Ravel J."/>
            <person name="Rabinowicz P.D."/>
        </authorList>
    </citation>
    <scope>NUCLEOTIDE SEQUENCE [LARGE SCALE GENOMIC DNA]</scope>
    <source>
        <strain evidence="6">cv. Hale</strain>
    </source>
</reference>
<dbReference type="Proteomes" id="UP000008311">
    <property type="component" value="Unassembled WGS sequence"/>
</dbReference>
<dbReference type="InterPro" id="IPR029063">
    <property type="entry name" value="SAM-dependent_MTases_sf"/>
</dbReference>
<dbReference type="eggNOG" id="KOG2899">
    <property type="taxonomic scope" value="Eukaryota"/>
</dbReference>
<accession>B9RKL1</accession>
<evidence type="ECO:0000259" key="4">
    <source>
        <dbReference type="PROSITE" id="PS51515"/>
    </source>
</evidence>
<keyword evidence="6" id="KW-1185">Reference proteome</keyword>
<dbReference type="PANTHER" id="PTHR12315:SF0">
    <property type="entry name" value="7SK SNRNA METHYLPHOSPHATE CAPPING ENZYME"/>
    <property type="match status" value="1"/>
</dbReference>
<dbReference type="InterPro" id="IPR024160">
    <property type="entry name" value="BIN3_SAM-bd_dom"/>
</dbReference>
<dbReference type="GO" id="GO:0008173">
    <property type="term" value="F:RNA methyltransferase activity"/>
    <property type="evidence" value="ECO:0007669"/>
    <property type="project" value="UniProtKB-UniRule"/>
</dbReference>
<gene>
    <name evidence="5" type="ORF">RCOM_1050980</name>
</gene>
<dbReference type="Gene3D" id="3.40.50.150">
    <property type="entry name" value="Vaccinia Virus protein VP39"/>
    <property type="match status" value="1"/>
</dbReference>
<evidence type="ECO:0000313" key="6">
    <source>
        <dbReference type="Proteomes" id="UP000008311"/>
    </source>
</evidence>
<feature type="domain" description="Bin3-type SAM" evidence="4">
    <location>
        <begin position="76"/>
        <end position="212"/>
    </location>
</feature>
<dbReference type="EC" id="2.1.1.-" evidence="2"/>
<proteinExistence type="inferred from homology"/>
<dbReference type="FunCoup" id="B9RKL1">
    <property type="interactions" value="1427"/>
</dbReference>
<dbReference type="PANTHER" id="PTHR12315">
    <property type="entry name" value="BICOID-INTERACTING PROTEIN RELATED"/>
    <property type="match status" value="1"/>
</dbReference>
<feature type="compositionally biased region" description="Basic and acidic residues" evidence="3">
    <location>
        <begin position="14"/>
        <end position="37"/>
    </location>
</feature>
<keyword evidence="2 5" id="KW-0489">Methyltransferase</keyword>
<sequence length="212" mass="24832">MEKKKKKKQKHKNLREETTNEKLDKEKTEEQVTEKTEQAVTNNSNNKNKRKRKEVFPFGNYRSYYGYRIGQGMEEDPRFQVFKREWFEGKDCLDIGCNSGIITIHIAKRFHCRKILGIDIDSDRIADAYWHLRKFARAGGAGKSSPKASKMEVTEKINGSEHCATLSSVERKDIANGVHSEDRDLFSIVSFKKENFIQSWCRPEEQYDTILW</sequence>